<dbReference type="PROSITE" id="PS00624">
    <property type="entry name" value="GMC_OXRED_2"/>
    <property type="match status" value="1"/>
</dbReference>
<comment type="cofactor">
    <cofactor evidence="3">
        <name>FAD</name>
        <dbReference type="ChEBI" id="CHEBI:57692"/>
    </cofactor>
</comment>
<dbReference type="OrthoDB" id="269227at2759"/>
<keyword evidence="5" id="KW-0732">Signal</keyword>
<name>A0A6A5WYE2_9PLEO</name>
<dbReference type="SUPFAM" id="SSF54373">
    <property type="entry name" value="FAD-linked reductases, C-terminal domain"/>
    <property type="match status" value="1"/>
</dbReference>
<evidence type="ECO:0000256" key="2">
    <source>
        <dbReference type="PIRSR" id="PIRSR000137-1"/>
    </source>
</evidence>
<evidence type="ECO:0000313" key="8">
    <source>
        <dbReference type="EMBL" id="KAF2006843.1"/>
    </source>
</evidence>
<dbReference type="Gene3D" id="3.50.50.60">
    <property type="entry name" value="FAD/NAD(P)-binding domain"/>
    <property type="match status" value="1"/>
</dbReference>
<keyword evidence="3 4" id="KW-0274">FAD</keyword>
<dbReference type="InterPro" id="IPR036188">
    <property type="entry name" value="FAD/NAD-bd_sf"/>
</dbReference>
<feature type="binding site" evidence="3">
    <location>
        <position position="115"/>
    </location>
    <ligand>
        <name>FAD</name>
        <dbReference type="ChEBI" id="CHEBI:57692"/>
    </ligand>
</feature>
<reference evidence="8" key="1">
    <citation type="journal article" date="2020" name="Stud. Mycol.">
        <title>101 Dothideomycetes genomes: a test case for predicting lifestyles and emergence of pathogens.</title>
        <authorList>
            <person name="Haridas S."/>
            <person name="Albert R."/>
            <person name="Binder M."/>
            <person name="Bloem J."/>
            <person name="Labutti K."/>
            <person name="Salamov A."/>
            <person name="Andreopoulos B."/>
            <person name="Baker S."/>
            <person name="Barry K."/>
            <person name="Bills G."/>
            <person name="Bluhm B."/>
            <person name="Cannon C."/>
            <person name="Castanera R."/>
            <person name="Culley D."/>
            <person name="Daum C."/>
            <person name="Ezra D."/>
            <person name="Gonzalez J."/>
            <person name="Henrissat B."/>
            <person name="Kuo A."/>
            <person name="Liang C."/>
            <person name="Lipzen A."/>
            <person name="Lutzoni F."/>
            <person name="Magnuson J."/>
            <person name="Mondo S."/>
            <person name="Nolan M."/>
            <person name="Ohm R."/>
            <person name="Pangilinan J."/>
            <person name="Park H.-J."/>
            <person name="Ramirez L."/>
            <person name="Alfaro M."/>
            <person name="Sun H."/>
            <person name="Tritt A."/>
            <person name="Yoshinaga Y."/>
            <person name="Zwiers L.-H."/>
            <person name="Turgeon B."/>
            <person name="Goodwin S."/>
            <person name="Spatafora J."/>
            <person name="Crous P."/>
            <person name="Grigoriev I."/>
        </authorList>
    </citation>
    <scope>NUCLEOTIDE SEQUENCE</scope>
    <source>
        <strain evidence="8">CBS 123094</strain>
    </source>
</reference>
<dbReference type="PROSITE" id="PS00623">
    <property type="entry name" value="GMC_OXRED_1"/>
    <property type="match status" value="1"/>
</dbReference>
<feature type="active site" description="Proton acceptor" evidence="2">
    <location>
        <position position="596"/>
    </location>
</feature>
<sequence>MPFTVKTIAFFASVLSTASALPREKRDTAAAGCKGKTYDYVVVGGGLTGLVVANRLSENKDRTVLVIENGEIDNTLSTQVPQFANNNNYPLMYNITSAPDPKLGNKPYSVLVGNVVGGGSLVNGMAFDRASAADYDAWEELGNEGWGWNSLLYYFKKSTTFTPPNAALAKEFGMTWDASAYGKSGPIDASYPPFDYPDTKKIWASFRAEGVPLPKEHASGKAVGAFWIPTALNPKTMTRSEARRSYHDPASKRSNYKLLTGQTVNEILFDGLTAKGVQFVSRKDKSVTKVYARREVILAAGAIFTPQLLQLSGIGPKAALTAAGVKVKKDAPAVGANFQDHPNVNMFFDLKNTSFPGPLTLSTNATYNATSWLEYQTKKTGPYTAAHGSSLSFLSLQQITKDYKTIVAAIKAQKSADFLPSVYANKALLKGFEAQKAITAKLLSGNDAAAGEFPMSPFGLAISALQRPLSRGSITLDPKNKYGNPVVQYNTFQNPVDKTIILAMIRWTRKHWAGKELAVFSPTELAPGIQAQSDDDLMKALIAGGSVAPSFAHPSGSCSMLPESSGGCVSDELLVYGVNSLSVVDASILPLIPATHIQATMYAVAEKAADLIKARDGY</sequence>
<feature type="binding site" evidence="3">
    <location>
        <position position="264"/>
    </location>
    <ligand>
        <name>FAD</name>
        <dbReference type="ChEBI" id="CHEBI:57692"/>
    </ligand>
</feature>
<dbReference type="EMBL" id="ML977558">
    <property type="protein sequence ID" value="KAF2006843.1"/>
    <property type="molecule type" value="Genomic_DNA"/>
</dbReference>
<dbReference type="InterPro" id="IPR000172">
    <property type="entry name" value="GMC_OxRdtase_N"/>
</dbReference>
<evidence type="ECO:0000313" key="9">
    <source>
        <dbReference type="Proteomes" id="UP000799779"/>
    </source>
</evidence>
<comment type="similarity">
    <text evidence="1 4">Belongs to the GMC oxidoreductase family.</text>
</comment>
<dbReference type="SUPFAM" id="SSF51905">
    <property type="entry name" value="FAD/NAD(P)-binding domain"/>
    <property type="match status" value="1"/>
</dbReference>
<evidence type="ECO:0000256" key="3">
    <source>
        <dbReference type="PIRSR" id="PIRSR000137-2"/>
    </source>
</evidence>
<dbReference type="GO" id="GO:0016614">
    <property type="term" value="F:oxidoreductase activity, acting on CH-OH group of donors"/>
    <property type="evidence" value="ECO:0007669"/>
    <property type="project" value="InterPro"/>
</dbReference>
<dbReference type="InterPro" id="IPR012132">
    <property type="entry name" value="GMC_OxRdtase"/>
</dbReference>
<evidence type="ECO:0000259" key="7">
    <source>
        <dbReference type="PROSITE" id="PS00624"/>
    </source>
</evidence>
<dbReference type="Pfam" id="PF05199">
    <property type="entry name" value="GMC_oxred_C"/>
    <property type="match status" value="1"/>
</dbReference>
<dbReference type="Gene3D" id="3.30.560.10">
    <property type="entry name" value="Glucose Oxidase, domain 3"/>
    <property type="match status" value="1"/>
</dbReference>
<evidence type="ECO:0000256" key="4">
    <source>
        <dbReference type="RuleBase" id="RU003968"/>
    </source>
</evidence>
<dbReference type="Proteomes" id="UP000799779">
    <property type="component" value="Unassembled WGS sequence"/>
</dbReference>
<gene>
    <name evidence="8" type="ORF">P154DRAFT_480598</name>
</gene>
<evidence type="ECO:0000259" key="6">
    <source>
        <dbReference type="PROSITE" id="PS00623"/>
    </source>
</evidence>
<evidence type="ECO:0000256" key="5">
    <source>
        <dbReference type="SAM" id="SignalP"/>
    </source>
</evidence>
<proteinExistence type="inferred from homology"/>
<dbReference type="AlphaFoldDB" id="A0A6A5WYE2"/>
<dbReference type="GO" id="GO:0044550">
    <property type="term" value="P:secondary metabolite biosynthetic process"/>
    <property type="evidence" value="ECO:0007669"/>
    <property type="project" value="TreeGrafter"/>
</dbReference>
<dbReference type="InterPro" id="IPR007867">
    <property type="entry name" value="GMC_OxRtase_C"/>
</dbReference>
<protein>
    <submittedName>
        <fullName evidence="8">GMC oxidoreductase</fullName>
    </submittedName>
</protein>
<feature type="chain" id="PRO_5025596834" evidence="5">
    <location>
        <begin position="21"/>
        <end position="618"/>
    </location>
</feature>
<dbReference type="PIRSF" id="PIRSF000137">
    <property type="entry name" value="Alcohol_oxidase"/>
    <property type="match status" value="1"/>
</dbReference>
<dbReference type="GO" id="GO:0050660">
    <property type="term" value="F:flavin adenine dinucleotide binding"/>
    <property type="evidence" value="ECO:0007669"/>
    <property type="project" value="InterPro"/>
</dbReference>
<feature type="domain" description="Glucose-methanol-choline oxidoreductase N-terminal" evidence="6">
    <location>
        <begin position="113"/>
        <end position="136"/>
    </location>
</feature>
<feature type="active site" description="Proton donor" evidence="2">
    <location>
        <position position="553"/>
    </location>
</feature>
<feature type="signal peptide" evidence="5">
    <location>
        <begin position="1"/>
        <end position="20"/>
    </location>
</feature>
<keyword evidence="9" id="KW-1185">Reference proteome</keyword>
<dbReference type="PANTHER" id="PTHR11552">
    <property type="entry name" value="GLUCOSE-METHANOL-CHOLINE GMC OXIDOREDUCTASE"/>
    <property type="match status" value="1"/>
</dbReference>
<evidence type="ECO:0000256" key="1">
    <source>
        <dbReference type="ARBA" id="ARBA00010790"/>
    </source>
</evidence>
<keyword evidence="4" id="KW-0285">Flavoprotein</keyword>
<dbReference type="Pfam" id="PF00732">
    <property type="entry name" value="GMC_oxred_N"/>
    <property type="match status" value="1"/>
</dbReference>
<feature type="domain" description="Glucose-methanol-choline oxidoreductase N-terminal" evidence="7">
    <location>
        <begin position="301"/>
        <end position="315"/>
    </location>
</feature>
<organism evidence="8 9">
    <name type="scientific">Amniculicola lignicola CBS 123094</name>
    <dbReference type="NCBI Taxonomy" id="1392246"/>
    <lineage>
        <taxon>Eukaryota</taxon>
        <taxon>Fungi</taxon>
        <taxon>Dikarya</taxon>
        <taxon>Ascomycota</taxon>
        <taxon>Pezizomycotina</taxon>
        <taxon>Dothideomycetes</taxon>
        <taxon>Pleosporomycetidae</taxon>
        <taxon>Pleosporales</taxon>
        <taxon>Amniculicolaceae</taxon>
        <taxon>Amniculicola</taxon>
    </lineage>
</organism>
<dbReference type="PANTHER" id="PTHR11552:SF115">
    <property type="entry name" value="DEHYDROGENASE XPTC-RELATED"/>
    <property type="match status" value="1"/>
</dbReference>
<accession>A0A6A5WYE2</accession>